<dbReference type="Gramene" id="evm.model.06.1331">
    <property type="protein sequence ID" value="cds.evm.model.06.1331"/>
    <property type="gene ID" value="evm.TU.06.1331"/>
</dbReference>
<dbReference type="AlphaFoldDB" id="A0A803PU07"/>
<reference evidence="3" key="2">
    <citation type="submission" date="2021-03" db="UniProtKB">
        <authorList>
            <consortium name="EnsemblPlants"/>
        </authorList>
    </citation>
    <scope>IDENTIFICATION</scope>
</reference>
<organism evidence="3 4">
    <name type="scientific">Cannabis sativa</name>
    <name type="common">Hemp</name>
    <name type="synonym">Marijuana</name>
    <dbReference type="NCBI Taxonomy" id="3483"/>
    <lineage>
        <taxon>Eukaryota</taxon>
        <taxon>Viridiplantae</taxon>
        <taxon>Streptophyta</taxon>
        <taxon>Embryophyta</taxon>
        <taxon>Tracheophyta</taxon>
        <taxon>Spermatophyta</taxon>
        <taxon>Magnoliopsida</taxon>
        <taxon>eudicotyledons</taxon>
        <taxon>Gunneridae</taxon>
        <taxon>Pentapetalae</taxon>
        <taxon>rosids</taxon>
        <taxon>fabids</taxon>
        <taxon>Rosales</taxon>
        <taxon>Cannabaceae</taxon>
        <taxon>Cannabis</taxon>
    </lineage>
</organism>
<dbReference type="Pfam" id="PF03004">
    <property type="entry name" value="Transposase_24"/>
    <property type="match status" value="1"/>
</dbReference>
<protein>
    <recommendedName>
        <fullName evidence="2">DUF4218 domain-containing protein</fullName>
    </recommendedName>
</protein>
<dbReference type="InterPro" id="IPR004252">
    <property type="entry name" value="Probable_transposase_24"/>
</dbReference>
<evidence type="ECO:0000313" key="3">
    <source>
        <dbReference type="EnsemblPlants" id="cds.evm.model.06.1331"/>
    </source>
</evidence>
<name>A0A803PU07_CANSA</name>
<proteinExistence type="predicted"/>
<dbReference type="Gene3D" id="1.10.418.20">
    <property type="match status" value="1"/>
</dbReference>
<keyword evidence="4" id="KW-1185">Reference proteome</keyword>
<feature type="region of interest" description="Disordered" evidence="1">
    <location>
        <begin position="583"/>
        <end position="606"/>
    </location>
</feature>
<dbReference type="InterPro" id="IPR004242">
    <property type="entry name" value="Transposase_21"/>
</dbReference>
<dbReference type="PANTHER" id="PTHR33018">
    <property type="entry name" value="OS10G0338966 PROTEIN-RELATED"/>
    <property type="match status" value="1"/>
</dbReference>
<feature type="domain" description="DUF4218" evidence="2">
    <location>
        <begin position="47"/>
        <end position="116"/>
    </location>
</feature>
<dbReference type="PANTHER" id="PTHR33018:SF31">
    <property type="entry name" value="TRANSPOSASE, PTTA_EN_SPM, PLANT"/>
    <property type="match status" value="1"/>
</dbReference>
<dbReference type="OMA" id="IITHNEP"/>
<dbReference type="EnsemblPlants" id="evm.model.06.1331">
    <property type="protein sequence ID" value="cds.evm.model.06.1331"/>
    <property type="gene ID" value="evm.TU.06.1331"/>
</dbReference>
<dbReference type="SUPFAM" id="SSF54001">
    <property type="entry name" value="Cysteine proteinases"/>
    <property type="match status" value="1"/>
</dbReference>
<evidence type="ECO:0000259" key="2">
    <source>
        <dbReference type="Pfam" id="PF13960"/>
    </source>
</evidence>
<dbReference type="Pfam" id="PF02992">
    <property type="entry name" value="Transposase_21"/>
    <property type="match status" value="1"/>
</dbReference>
<evidence type="ECO:0000313" key="4">
    <source>
        <dbReference type="Proteomes" id="UP000596661"/>
    </source>
</evidence>
<reference evidence="3" key="1">
    <citation type="submission" date="2018-11" db="EMBL/GenBank/DDBJ databases">
        <authorList>
            <person name="Grassa J C."/>
        </authorList>
    </citation>
    <scope>NUCLEOTIDE SEQUENCE [LARGE SCALE GENOMIC DNA]</scope>
</reference>
<evidence type="ECO:0000256" key="1">
    <source>
        <dbReference type="SAM" id="MobiDB-lite"/>
    </source>
</evidence>
<dbReference type="EMBL" id="UZAU01000603">
    <property type="status" value="NOT_ANNOTATED_CDS"/>
    <property type="molecule type" value="Genomic_DNA"/>
</dbReference>
<feature type="compositionally biased region" description="Polar residues" evidence="1">
    <location>
        <begin position="596"/>
        <end position="606"/>
    </location>
</feature>
<sequence>MCYMGHRRFLPEKHYYRKQKLAFNGEQELREAPIPMSGEDIYKEIHLMENKFVHLVREVRLCGPVCFRWMYPFERLMKVYKGYVRNRNRPEGCIVEAYIAEEAVEFCSEYITDVETIGPNIKAIKHKGFAINGYMFSTKARDKVKVTQNSGVCIVAQTLQFASARDKNPFYGDMKFYGVIEEIWELDYRAFRIAMFKCNWVDDKIMDHLKEELEENEVEDVNVEEELEEFSSDDLATKKKKNRKTKGIVRLAKIIADKIKGIKMYLKFNKRGQSIGTPERALQCYLGMQAKSMVPITIDNWHDVPAATLENVWKDVNLAFHFNDGMKKEVMSSVGNKWRAFKTYLNRKFISPFIDNPKLLKENPSALHVPPKRYSIREEEWKVFVSKRQTKEFQEFRKKQQERRAALEYPHHSSRRSYKQIEFDLQTELDTDEPIDRSILWKEARKNASGKYVNECDKHIGDAIDGLLDKRKEGSLVEIGTNDILTQVLGKPEHPGRVRGQSRGVTQRDYFLKPTKGFSGLQQQQFEFQQHQSRKYLEDIKKLEQSFEQKLSSQAEQDELVFVWHAIGNFVEWPSHLTIPYNIDSPPKKTKKQKRTSSPVTSKNDGVSTQIRAPIQFKIPSGIPRSLKSLLTVVKYVEQGFTIKIPMDFEILGHEHILHIAQDDIVPFGLLDKIGRPCILLYIRFLYFQLVQRELDHFFRFVEPIWLSNVGSTEEERVEWVSQRMVDSNPGQLWLLPYHLDVFRYLRTSNTKAKEVMGKTIKCPRQPLGSLQCGFYVLRMMKDFVMNEASMRWLTSNCGGKTSYTKDEINEVRDEWAQYITELMKST</sequence>
<dbReference type="InterPro" id="IPR038765">
    <property type="entry name" value="Papain-like_cys_pep_sf"/>
</dbReference>
<dbReference type="Proteomes" id="UP000596661">
    <property type="component" value="Chromosome 6"/>
</dbReference>
<dbReference type="InterPro" id="IPR025452">
    <property type="entry name" value="DUF4218"/>
</dbReference>
<accession>A0A803PU07</accession>
<dbReference type="Pfam" id="PF13960">
    <property type="entry name" value="DUF4218"/>
    <property type="match status" value="1"/>
</dbReference>